<gene>
    <name evidence="2" type="ORF">GCM10009093_27720</name>
</gene>
<dbReference type="InterPro" id="IPR005025">
    <property type="entry name" value="FMN_Rdtase-like_dom"/>
</dbReference>
<evidence type="ECO:0000259" key="1">
    <source>
        <dbReference type="Pfam" id="PF03358"/>
    </source>
</evidence>
<dbReference type="Proteomes" id="UP001500791">
    <property type="component" value="Unassembled WGS sequence"/>
</dbReference>
<dbReference type="SUPFAM" id="SSF52218">
    <property type="entry name" value="Flavoproteins"/>
    <property type="match status" value="1"/>
</dbReference>
<reference evidence="2 3" key="1">
    <citation type="journal article" date="2019" name="Int. J. Syst. Evol. Microbiol.">
        <title>The Global Catalogue of Microorganisms (GCM) 10K type strain sequencing project: providing services to taxonomists for standard genome sequencing and annotation.</title>
        <authorList>
            <consortium name="The Broad Institute Genomics Platform"/>
            <consortium name="The Broad Institute Genome Sequencing Center for Infectious Disease"/>
            <person name="Wu L."/>
            <person name="Ma J."/>
        </authorList>
    </citation>
    <scope>NUCLEOTIDE SEQUENCE [LARGE SCALE GENOMIC DNA]</scope>
    <source>
        <strain evidence="2 3">JCM 13476</strain>
    </source>
</reference>
<comment type="caution">
    <text evidence="2">The sequence shown here is derived from an EMBL/GenBank/DDBJ whole genome shotgun (WGS) entry which is preliminary data.</text>
</comment>
<organism evidence="2 3">
    <name type="scientific">Brevundimonas terrae</name>
    <dbReference type="NCBI Taxonomy" id="363631"/>
    <lineage>
        <taxon>Bacteria</taxon>
        <taxon>Pseudomonadati</taxon>
        <taxon>Pseudomonadota</taxon>
        <taxon>Alphaproteobacteria</taxon>
        <taxon>Caulobacterales</taxon>
        <taxon>Caulobacteraceae</taxon>
        <taxon>Brevundimonas</taxon>
    </lineage>
</organism>
<sequence length="183" mass="19844">MALRLKIAVVVGSARKGSINQTYAEALEKLAGEGMVFDYLPVGELPLYNMDLEADMPTVLGDIKARIQAADGVLFVSPEHNRSVTALMKNTLDWCSRASGGNAWAGKRAAVCGASPGARGADLSQMHFRQIAVVLNLEILPQPEVYVHVKDGLFTEAGDFASERDASFQKRFLDRFADWVATA</sequence>
<dbReference type="Gene3D" id="3.40.50.360">
    <property type="match status" value="1"/>
</dbReference>
<dbReference type="PANTHER" id="PTHR30543">
    <property type="entry name" value="CHROMATE REDUCTASE"/>
    <property type="match status" value="1"/>
</dbReference>
<keyword evidence="3" id="KW-1185">Reference proteome</keyword>
<evidence type="ECO:0000313" key="3">
    <source>
        <dbReference type="Proteomes" id="UP001500791"/>
    </source>
</evidence>
<dbReference type="InterPro" id="IPR050712">
    <property type="entry name" value="NAD(P)H-dep_reductase"/>
</dbReference>
<evidence type="ECO:0000313" key="2">
    <source>
        <dbReference type="EMBL" id="GAA0399680.1"/>
    </source>
</evidence>
<name>A0ABN0YLR3_9CAUL</name>
<dbReference type="Pfam" id="PF03358">
    <property type="entry name" value="FMN_red"/>
    <property type="match status" value="1"/>
</dbReference>
<accession>A0ABN0YLR3</accession>
<proteinExistence type="predicted"/>
<dbReference type="EMBL" id="BAAAEJ010000011">
    <property type="protein sequence ID" value="GAA0399680.1"/>
    <property type="molecule type" value="Genomic_DNA"/>
</dbReference>
<dbReference type="PANTHER" id="PTHR30543:SF21">
    <property type="entry name" value="NAD(P)H-DEPENDENT FMN REDUCTASE LOT6"/>
    <property type="match status" value="1"/>
</dbReference>
<protein>
    <submittedName>
        <fullName evidence="2">NAD(P)H-dependent oxidoreductase</fullName>
    </submittedName>
</protein>
<feature type="domain" description="NADPH-dependent FMN reductase-like" evidence="1">
    <location>
        <begin position="6"/>
        <end position="148"/>
    </location>
</feature>
<dbReference type="InterPro" id="IPR029039">
    <property type="entry name" value="Flavoprotein-like_sf"/>
</dbReference>
<dbReference type="RefSeq" id="WP_167179387.1">
    <property type="nucleotide sequence ID" value="NZ_BAAAEJ010000011.1"/>
</dbReference>